<evidence type="ECO:0000313" key="6">
    <source>
        <dbReference type="EMBL" id="KAF8821648.1"/>
    </source>
</evidence>
<accession>A0ABQ7JC86</accession>
<reference evidence="6 7" key="1">
    <citation type="journal article" date="2020" name="bioRxiv">
        <title>Metabolic contributions of an alphaproteobacterial endosymbiont in the apicomplexan Cardiosporidium cionae.</title>
        <authorList>
            <person name="Hunter E.S."/>
            <person name="Paight C.J."/>
            <person name="Lane C.E."/>
        </authorList>
    </citation>
    <scope>NUCLEOTIDE SEQUENCE [LARGE SCALE GENOMIC DNA]</scope>
    <source>
        <strain evidence="6">ESH_2018</strain>
    </source>
</reference>
<dbReference type="Pfam" id="PF07541">
    <property type="entry name" value="EIF_2_alpha"/>
    <property type="match status" value="1"/>
</dbReference>
<dbReference type="InterPro" id="IPR024054">
    <property type="entry name" value="TIF2_asu_middle_sf"/>
</dbReference>
<dbReference type="InterPro" id="IPR044126">
    <property type="entry name" value="S1_IF2_alpha"/>
</dbReference>
<dbReference type="PANTHER" id="PTHR10602">
    <property type="entry name" value="EUKARYOTIC TRANSLATION INITIATION FACTOR 2 SUBUNIT 1"/>
    <property type="match status" value="1"/>
</dbReference>
<gene>
    <name evidence="6" type="ORF">IE077_001766</name>
</gene>
<comment type="similarity">
    <text evidence="1">Belongs to the eIF-2-alpha family.</text>
</comment>
<dbReference type="PROSITE" id="PS50126">
    <property type="entry name" value="S1"/>
    <property type="match status" value="1"/>
</dbReference>
<dbReference type="SMART" id="SM00316">
    <property type="entry name" value="S1"/>
    <property type="match status" value="1"/>
</dbReference>
<evidence type="ECO:0000256" key="1">
    <source>
        <dbReference type="ARBA" id="ARBA00007223"/>
    </source>
</evidence>
<dbReference type="CDD" id="cd04452">
    <property type="entry name" value="S1_IF2_alpha"/>
    <property type="match status" value="1"/>
</dbReference>
<proteinExistence type="inferred from homology"/>
<evidence type="ECO:0000256" key="4">
    <source>
        <dbReference type="SAM" id="MobiDB-lite"/>
    </source>
</evidence>
<dbReference type="Proteomes" id="UP000823046">
    <property type="component" value="Unassembled WGS sequence"/>
</dbReference>
<dbReference type="InterPro" id="IPR012340">
    <property type="entry name" value="NA-bd_OB-fold"/>
</dbReference>
<evidence type="ECO:0000256" key="3">
    <source>
        <dbReference type="ARBA" id="ARBA00022917"/>
    </source>
</evidence>
<dbReference type="SUPFAM" id="SSF116742">
    <property type="entry name" value="eIF2alpha middle domain-like"/>
    <property type="match status" value="1"/>
</dbReference>
<dbReference type="Gene3D" id="2.40.50.140">
    <property type="entry name" value="Nucleic acid-binding proteins"/>
    <property type="match status" value="1"/>
</dbReference>
<evidence type="ECO:0000259" key="5">
    <source>
        <dbReference type="PROSITE" id="PS50126"/>
    </source>
</evidence>
<keyword evidence="2 6" id="KW-0396">Initiation factor</keyword>
<dbReference type="EMBL" id="JADAQX010000150">
    <property type="protein sequence ID" value="KAF8821648.1"/>
    <property type="molecule type" value="Genomic_DNA"/>
</dbReference>
<dbReference type="PANTHER" id="PTHR10602:SF0">
    <property type="entry name" value="EUKARYOTIC TRANSLATION INITIATION FACTOR 2 SUBUNIT 1"/>
    <property type="match status" value="1"/>
</dbReference>
<feature type="domain" description="S1 motif" evidence="5">
    <location>
        <begin position="22"/>
        <end position="93"/>
    </location>
</feature>
<protein>
    <submittedName>
        <fullName evidence="6">Eukaryotic initiation factor-2, alpha subunit</fullName>
    </submittedName>
</protein>
<evidence type="ECO:0000313" key="7">
    <source>
        <dbReference type="Proteomes" id="UP000823046"/>
    </source>
</evidence>
<keyword evidence="7" id="KW-1185">Reference proteome</keyword>
<keyword evidence="3" id="KW-0648">Protein biosynthesis</keyword>
<sequence length="327" mass="37746">MNSTQTDPEDCRFYEAKFPEPEDLVMVKVEHIEDIGAYVSLLEYNNMQGMILMSELSKVRFRSVNRLIRVGRREVVMVLRVDSKKGYIDLSKRRVSPEDIVKCEERFLKSKKVHQTINHVAQRNGIKVEELNRKITWPLYKKYGHAFDALKEATQNPEAVFEGLDITEEIRQSIMRDVQMRLAPQALKLRAKIDVWCFGYDGIDAVKDALSQGKKVGDDKVSIAVKLIAPPQYVVLTTCFDKQRGMEIISEALKIIQTTIKKYKGGEFKQQGDIIVMGREEERKLEELLEEQQELLDEESSEEDEGMGYVKEEEVAGFSEKREDTIE</sequence>
<dbReference type="InterPro" id="IPR003029">
    <property type="entry name" value="S1_domain"/>
</dbReference>
<dbReference type="InterPro" id="IPR024055">
    <property type="entry name" value="TIF2_asu_C"/>
</dbReference>
<dbReference type="Gene3D" id="3.30.70.1130">
    <property type="entry name" value="EIF_2_alpha"/>
    <property type="match status" value="1"/>
</dbReference>
<dbReference type="GO" id="GO:0003743">
    <property type="term" value="F:translation initiation factor activity"/>
    <property type="evidence" value="ECO:0007669"/>
    <property type="project" value="UniProtKB-KW"/>
</dbReference>
<comment type="caution">
    <text evidence="6">The sequence shown here is derived from an EMBL/GenBank/DDBJ whole genome shotgun (WGS) entry which is preliminary data.</text>
</comment>
<feature type="region of interest" description="Disordered" evidence="4">
    <location>
        <begin position="292"/>
        <end position="327"/>
    </location>
</feature>
<dbReference type="Gene3D" id="1.10.150.190">
    <property type="entry name" value="Translation initiation factor 2, subunit 1, domain 2"/>
    <property type="match status" value="1"/>
</dbReference>
<feature type="compositionally biased region" description="Acidic residues" evidence="4">
    <location>
        <begin position="292"/>
        <end position="306"/>
    </location>
</feature>
<dbReference type="InterPro" id="IPR011488">
    <property type="entry name" value="TIF_2_asu"/>
</dbReference>
<evidence type="ECO:0000256" key="2">
    <source>
        <dbReference type="ARBA" id="ARBA00022540"/>
    </source>
</evidence>
<feature type="compositionally biased region" description="Basic and acidic residues" evidence="4">
    <location>
        <begin position="310"/>
        <end position="327"/>
    </location>
</feature>
<dbReference type="SUPFAM" id="SSF50249">
    <property type="entry name" value="Nucleic acid-binding proteins"/>
    <property type="match status" value="1"/>
</dbReference>
<dbReference type="Pfam" id="PF00575">
    <property type="entry name" value="S1"/>
    <property type="match status" value="1"/>
</dbReference>
<organism evidence="6 7">
    <name type="scientific">Cardiosporidium cionae</name>
    <dbReference type="NCBI Taxonomy" id="476202"/>
    <lineage>
        <taxon>Eukaryota</taxon>
        <taxon>Sar</taxon>
        <taxon>Alveolata</taxon>
        <taxon>Apicomplexa</taxon>
        <taxon>Aconoidasida</taxon>
        <taxon>Nephromycida</taxon>
        <taxon>Cardiosporidium</taxon>
    </lineage>
</organism>
<dbReference type="SUPFAM" id="SSF110993">
    <property type="entry name" value="eIF-2-alpha, C-terminal domain"/>
    <property type="match status" value="1"/>
</dbReference>
<name>A0ABQ7JC86_9APIC</name>